<dbReference type="EMBL" id="KB741077">
    <property type="protein sequence ID" value="ENN74283.1"/>
    <property type="molecule type" value="Genomic_DNA"/>
</dbReference>
<sequence>MVELEEDEKFNENFFQAAEVTWNPKPVNSILAIQKYLYYSFIVNINNLVLNDNLGDGISFPQRNMDEDQEGLLHEHPFDEEELRYP</sequence>
<feature type="compositionally biased region" description="Basic and acidic residues" evidence="1">
    <location>
        <begin position="71"/>
        <end position="86"/>
    </location>
</feature>
<dbReference type="AlphaFoldDB" id="N6T982"/>
<dbReference type="HOGENOM" id="CLU_2500211_0_0_1"/>
<name>N6T982_DENPD</name>
<proteinExistence type="predicted"/>
<accession>N6T982</accession>
<dbReference type="OrthoDB" id="9909019at2759"/>
<reference evidence="2" key="1">
    <citation type="journal article" date="2013" name="Genome Biol.">
        <title>Draft genome of the mountain pine beetle, Dendroctonus ponderosae Hopkins, a major forest pest.</title>
        <authorList>
            <person name="Keeling C.I."/>
            <person name="Yuen M.M."/>
            <person name="Liao N.Y."/>
            <person name="Docking T.R."/>
            <person name="Chan S.K."/>
            <person name="Taylor G.A."/>
            <person name="Palmquist D.L."/>
            <person name="Jackman S.D."/>
            <person name="Nguyen A."/>
            <person name="Li M."/>
            <person name="Henderson H."/>
            <person name="Janes J.K."/>
            <person name="Zhao Y."/>
            <person name="Pandoh P."/>
            <person name="Moore R."/>
            <person name="Sperling F.A."/>
            <person name="Huber D.P."/>
            <person name="Birol I."/>
            <person name="Jones S.J."/>
            <person name="Bohlmann J."/>
        </authorList>
    </citation>
    <scope>NUCLEOTIDE SEQUENCE</scope>
</reference>
<evidence type="ECO:0000313" key="2">
    <source>
        <dbReference type="EMBL" id="ENN74283.1"/>
    </source>
</evidence>
<protein>
    <submittedName>
        <fullName evidence="2">Uncharacterized protein</fullName>
    </submittedName>
</protein>
<gene>
    <name evidence="2" type="ORF">YQE_09255</name>
</gene>
<feature type="non-terminal residue" evidence="2">
    <location>
        <position position="1"/>
    </location>
</feature>
<feature type="region of interest" description="Disordered" evidence="1">
    <location>
        <begin position="59"/>
        <end position="86"/>
    </location>
</feature>
<evidence type="ECO:0000256" key="1">
    <source>
        <dbReference type="SAM" id="MobiDB-lite"/>
    </source>
</evidence>
<organism evidence="2">
    <name type="scientific">Dendroctonus ponderosae</name>
    <name type="common">Mountain pine beetle</name>
    <dbReference type="NCBI Taxonomy" id="77166"/>
    <lineage>
        <taxon>Eukaryota</taxon>
        <taxon>Metazoa</taxon>
        <taxon>Ecdysozoa</taxon>
        <taxon>Arthropoda</taxon>
        <taxon>Hexapoda</taxon>
        <taxon>Insecta</taxon>
        <taxon>Pterygota</taxon>
        <taxon>Neoptera</taxon>
        <taxon>Endopterygota</taxon>
        <taxon>Coleoptera</taxon>
        <taxon>Polyphaga</taxon>
        <taxon>Cucujiformia</taxon>
        <taxon>Curculionidae</taxon>
        <taxon>Scolytinae</taxon>
        <taxon>Dendroctonus</taxon>
    </lineage>
</organism>